<dbReference type="InterPro" id="IPR051917">
    <property type="entry name" value="Transposase-Integrase"/>
</dbReference>
<dbReference type="GO" id="GO:0005829">
    <property type="term" value="C:cytosol"/>
    <property type="evidence" value="ECO:0007669"/>
    <property type="project" value="TreeGrafter"/>
</dbReference>
<evidence type="ECO:0000313" key="2">
    <source>
        <dbReference type="Proteomes" id="UP000310458"/>
    </source>
</evidence>
<organism evidence="1 2">
    <name type="scientific">Nesterenkonia salmonea</name>
    <dbReference type="NCBI Taxonomy" id="1804987"/>
    <lineage>
        <taxon>Bacteria</taxon>
        <taxon>Bacillati</taxon>
        <taxon>Actinomycetota</taxon>
        <taxon>Actinomycetes</taxon>
        <taxon>Micrococcales</taxon>
        <taxon>Micrococcaceae</taxon>
        <taxon>Nesterenkonia</taxon>
    </lineage>
</organism>
<name>A0A5R9B2W2_9MICC</name>
<dbReference type="OrthoDB" id="9803231at2"/>
<dbReference type="GO" id="GO:0004803">
    <property type="term" value="F:transposase activity"/>
    <property type="evidence" value="ECO:0007669"/>
    <property type="project" value="TreeGrafter"/>
</dbReference>
<dbReference type="InterPro" id="IPR036397">
    <property type="entry name" value="RNaseH_sf"/>
</dbReference>
<keyword evidence="2" id="KW-1185">Reference proteome</keyword>
<dbReference type="SUPFAM" id="SSF53098">
    <property type="entry name" value="Ribonuclease H-like"/>
    <property type="match status" value="1"/>
</dbReference>
<accession>A0A5R9B2W2</accession>
<gene>
    <name evidence="1" type="ORF">FEF26_15285</name>
</gene>
<dbReference type="SUPFAM" id="SSF51569">
    <property type="entry name" value="Aldolase"/>
    <property type="match status" value="1"/>
</dbReference>
<protein>
    <recommendedName>
        <fullName evidence="3">IS30 family transposase</fullName>
    </recommendedName>
</protein>
<dbReference type="PANTHER" id="PTHR10948">
    <property type="entry name" value="TRANSPOSASE"/>
    <property type="match status" value="1"/>
</dbReference>
<dbReference type="Gene3D" id="3.30.420.10">
    <property type="entry name" value="Ribonuclease H-like superfamily/Ribonuclease H"/>
    <property type="match status" value="1"/>
</dbReference>
<dbReference type="Proteomes" id="UP000310458">
    <property type="component" value="Unassembled WGS sequence"/>
</dbReference>
<dbReference type="GO" id="GO:0003676">
    <property type="term" value="F:nucleic acid binding"/>
    <property type="evidence" value="ECO:0007669"/>
    <property type="project" value="InterPro"/>
</dbReference>
<proteinExistence type="predicted"/>
<evidence type="ECO:0008006" key="3">
    <source>
        <dbReference type="Google" id="ProtNLM"/>
    </source>
</evidence>
<dbReference type="GO" id="GO:0032196">
    <property type="term" value="P:transposition"/>
    <property type="evidence" value="ECO:0007669"/>
    <property type="project" value="TreeGrafter"/>
</dbReference>
<dbReference type="EMBL" id="VAVZ01000085">
    <property type="protein sequence ID" value="TLP90578.1"/>
    <property type="molecule type" value="Genomic_DNA"/>
</dbReference>
<dbReference type="AlphaFoldDB" id="A0A5R9B2W2"/>
<comment type="caution">
    <text evidence="1">The sequence shown here is derived from an EMBL/GenBank/DDBJ whole genome shotgun (WGS) entry which is preliminary data.</text>
</comment>
<dbReference type="InterPro" id="IPR012337">
    <property type="entry name" value="RNaseH-like_sf"/>
</dbReference>
<reference evidence="1 2" key="1">
    <citation type="submission" date="2019-05" db="EMBL/GenBank/DDBJ databases">
        <title>Nesterenkonia sp. GY074 isolated from the Southern Atlantic Ocean.</title>
        <authorList>
            <person name="Zhang G."/>
        </authorList>
    </citation>
    <scope>NUCLEOTIDE SEQUENCE [LARGE SCALE GENOMIC DNA]</scope>
    <source>
        <strain evidence="1 2">GY074</strain>
    </source>
</reference>
<evidence type="ECO:0000313" key="1">
    <source>
        <dbReference type="EMBL" id="TLP90578.1"/>
    </source>
</evidence>
<sequence length="140" mass="15842">MDSAKQDRVKNEVGFIAALDQSGGSTPKVLKLYGIEADAYPNQEVMLDLVHEMRTRIIISPSFADPYSSWQRGTNEHHNGKLRRYYPKGTDFSHLSEEELQAAVTEINNQPRKCLGWFTPAEAFDEHLHLETTGQCCTSK</sequence>
<dbReference type="PANTHER" id="PTHR10948:SF23">
    <property type="entry name" value="TRANSPOSASE INSI FOR INSERTION SEQUENCE ELEMENT IS30A-RELATED"/>
    <property type="match status" value="1"/>
</dbReference>